<dbReference type="PANTHER" id="PTHR30136">
    <property type="entry name" value="HELIX-TURN-HELIX TRANSCRIPTIONAL REGULATOR, ICLR FAMILY"/>
    <property type="match status" value="1"/>
</dbReference>
<dbReference type="SUPFAM" id="SSF46785">
    <property type="entry name" value="Winged helix' DNA-binding domain"/>
    <property type="match status" value="1"/>
</dbReference>
<evidence type="ECO:0000313" key="6">
    <source>
        <dbReference type="EMBL" id="RBP71232.1"/>
    </source>
</evidence>
<gene>
    <name evidence="6" type="ORF">DFO65_10675</name>
</gene>
<keyword evidence="2" id="KW-0238">DNA-binding</keyword>
<evidence type="ECO:0000256" key="2">
    <source>
        <dbReference type="ARBA" id="ARBA00023125"/>
    </source>
</evidence>
<dbReference type="PANTHER" id="PTHR30136:SF24">
    <property type="entry name" value="HTH-TYPE TRANSCRIPTIONAL REPRESSOR ALLR"/>
    <property type="match status" value="1"/>
</dbReference>
<keyword evidence="3" id="KW-0804">Transcription</keyword>
<dbReference type="PROSITE" id="PS51078">
    <property type="entry name" value="ICLR_ED"/>
    <property type="match status" value="1"/>
</dbReference>
<reference evidence="6 7" key="1">
    <citation type="submission" date="2018-06" db="EMBL/GenBank/DDBJ databases">
        <title>Freshwater and sediment microbial communities from various areas in North America, analyzing microbe dynamics in response to fracking.</title>
        <authorList>
            <person name="Lamendella R."/>
        </authorList>
    </citation>
    <scope>NUCLEOTIDE SEQUENCE [LARGE SCALE GENOMIC DNA]</scope>
    <source>
        <strain evidence="6 7">3b_TX</strain>
    </source>
</reference>
<dbReference type="SUPFAM" id="SSF55781">
    <property type="entry name" value="GAF domain-like"/>
    <property type="match status" value="1"/>
</dbReference>
<dbReference type="Gene3D" id="1.10.10.10">
    <property type="entry name" value="Winged helix-like DNA-binding domain superfamily/Winged helix DNA-binding domain"/>
    <property type="match status" value="1"/>
</dbReference>
<comment type="caution">
    <text evidence="6">The sequence shown here is derived from an EMBL/GenBank/DDBJ whole genome shotgun (WGS) entry which is preliminary data.</text>
</comment>
<evidence type="ECO:0000259" key="5">
    <source>
        <dbReference type="PROSITE" id="PS51078"/>
    </source>
</evidence>
<name>A0A366IHA1_9MICO</name>
<dbReference type="GO" id="GO:0003700">
    <property type="term" value="F:DNA-binding transcription factor activity"/>
    <property type="evidence" value="ECO:0007669"/>
    <property type="project" value="TreeGrafter"/>
</dbReference>
<evidence type="ECO:0000256" key="1">
    <source>
        <dbReference type="ARBA" id="ARBA00023015"/>
    </source>
</evidence>
<dbReference type="Pfam" id="PF09339">
    <property type="entry name" value="HTH_IclR"/>
    <property type="match status" value="1"/>
</dbReference>
<evidence type="ECO:0000259" key="4">
    <source>
        <dbReference type="PROSITE" id="PS51077"/>
    </source>
</evidence>
<accession>A0A366IHA1</accession>
<dbReference type="InterPro" id="IPR014757">
    <property type="entry name" value="Tscrpt_reg_IclR_C"/>
</dbReference>
<keyword evidence="1" id="KW-0805">Transcription regulation</keyword>
<proteinExistence type="predicted"/>
<keyword evidence="7" id="KW-1185">Reference proteome</keyword>
<evidence type="ECO:0000256" key="3">
    <source>
        <dbReference type="ARBA" id="ARBA00023163"/>
    </source>
</evidence>
<feature type="domain" description="HTH iclR-type" evidence="4">
    <location>
        <begin position="5"/>
        <end position="64"/>
    </location>
</feature>
<protein>
    <submittedName>
        <fullName evidence="6">IclR family transcriptional regulator</fullName>
    </submittedName>
</protein>
<evidence type="ECO:0000313" key="7">
    <source>
        <dbReference type="Proteomes" id="UP000253509"/>
    </source>
</evidence>
<dbReference type="Pfam" id="PF01614">
    <property type="entry name" value="IclR_C"/>
    <property type="match status" value="1"/>
</dbReference>
<dbReference type="PROSITE" id="PS51077">
    <property type="entry name" value="HTH_ICLR"/>
    <property type="match status" value="1"/>
</dbReference>
<dbReference type="GO" id="GO:0045892">
    <property type="term" value="P:negative regulation of DNA-templated transcription"/>
    <property type="evidence" value="ECO:0007669"/>
    <property type="project" value="TreeGrafter"/>
</dbReference>
<organism evidence="6 7">
    <name type="scientific">Brevibacterium celere</name>
    <dbReference type="NCBI Taxonomy" id="225845"/>
    <lineage>
        <taxon>Bacteria</taxon>
        <taxon>Bacillati</taxon>
        <taxon>Actinomycetota</taxon>
        <taxon>Actinomycetes</taxon>
        <taxon>Micrococcales</taxon>
        <taxon>Brevibacteriaceae</taxon>
        <taxon>Brevibacterium</taxon>
    </lineage>
</organism>
<dbReference type="InterPro" id="IPR036388">
    <property type="entry name" value="WH-like_DNA-bd_sf"/>
</dbReference>
<dbReference type="InterPro" id="IPR050707">
    <property type="entry name" value="HTH_MetabolicPath_Reg"/>
</dbReference>
<sequence length="240" mass="26547">MSDRDTALVRGLKVLTRIAESGETTAKQLADDVGLPLSTTYRYLKTLRDFELVEEFDGRYLPSSRLSSWSGHGNSRSHLLEVGHPFLRRLSARTGRTSVLAVREGRNAVCLRQFAPDEDADIAFRTYEVLPLDRGAGQRVLLAHAPPQIIAEVAAESTEPRERLLDVLRLIRQEGFAQSRSQLRDGATALAMPVIVRGEVLCSLTLAGHTERFGAKTVRTLTPVLAEAVEQLRAELEESC</sequence>
<dbReference type="EMBL" id="QNSB01000006">
    <property type="protein sequence ID" value="RBP71232.1"/>
    <property type="molecule type" value="Genomic_DNA"/>
</dbReference>
<dbReference type="Gene3D" id="3.30.450.40">
    <property type="match status" value="1"/>
</dbReference>
<dbReference type="AlphaFoldDB" id="A0A366IHA1"/>
<dbReference type="GO" id="GO:0003677">
    <property type="term" value="F:DNA binding"/>
    <property type="evidence" value="ECO:0007669"/>
    <property type="project" value="UniProtKB-KW"/>
</dbReference>
<dbReference type="InterPro" id="IPR029016">
    <property type="entry name" value="GAF-like_dom_sf"/>
</dbReference>
<feature type="domain" description="IclR-ED" evidence="5">
    <location>
        <begin position="65"/>
        <end position="238"/>
    </location>
</feature>
<dbReference type="Proteomes" id="UP000253509">
    <property type="component" value="Unassembled WGS sequence"/>
</dbReference>
<dbReference type="InterPro" id="IPR005471">
    <property type="entry name" value="Tscrpt_reg_IclR_N"/>
</dbReference>
<dbReference type="SMART" id="SM00346">
    <property type="entry name" value="HTH_ICLR"/>
    <property type="match status" value="1"/>
</dbReference>
<dbReference type="RefSeq" id="WP_147233330.1">
    <property type="nucleotide sequence ID" value="NZ_QNSB01000006.1"/>
</dbReference>
<dbReference type="InterPro" id="IPR036390">
    <property type="entry name" value="WH_DNA-bd_sf"/>
</dbReference>